<feature type="domain" description="AN1-type" evidence="8">
    <location>
        <begin position="206"/>
        <end position="252"/>
    </location>
</feature>
<dbReference type="OrthoDB" id="428577at2759"/>
<dbReference type="InterPro" id="IPR000058">
    <property type="entry name" value="Znf_AN1"/>
</dbReference>
<keyword evidence="3 5" id="KW-0863">Zinc-finger</keyword>
<evidence type="ECO:0000256" key="6">
    <source>
        <dbReference type="SAM" id="MobiDB-lite"/>
    </source>
</evidence>
<dbReference type="GO" id="GO:0003677">
    <property type="term" value="F:DNA binding"/>
    <property type="evidence" value="ECO:0007669"/>
    <property type="project" value="InterPro"/>
</dbReference>
<dbReference type="EMBL" id="CM035438">
    <property type="protein sequence ID" value="KAH7285053.1"/>
    <property type="molecule type" value="Genomic_DNA"/>
</dbReference>
<protein>
    <submittedName>
        <fullName evidence="9">Uncharacterized protein</fullName>
    </submittedName>
</protein>
<accession>A0A8T2QNT2</accession>
<evidence type="ECO:0000259" key="7">
    <source>
        <dbReference type="PROSITE" id="PS51036"/>
    </source>
</evidence>
<keyword evidence="10" id="KW-1185">Reference proteome</keyword>
<dbReference type="SMART" id="SM00259">
    <property type="entry name" value="ZnF_A20"/>
    <property type="match status" value="1"/>
</dbReference>
<evidence type="ECO:0000313" key="10">
    <source>
        <dbReference type="Proteomes" id="UP000825935"/>
    </source>
</evidence>
<reference evidence="9" key="1">
    <citation type="submission" date="2021-08" db="EMBL/GenBank/DDBJ databases">
        <title>WGS assembly of Ceratopteris richardii.</title>
        <authorList>
            <person name="Marchant D.B."/>
            <person name="Chen G."/>
            <person name="Jenkins J."/>
            <person name="Shu S."/>
            <person name="Leebens-Mack J."/>
            <person name="Grimwood J."/>
            <person name="Schmutz J."/>
            <person name="Soltis P."/>
            <person name="Soltis D."/>
            <person name="Chen Z.-H."/>
        </authorList>
    </citation>
    <scope>NUCLEOTIDE SEQUENCE</scope>
    <source>
        <strain evidence="9">Whitten #5841</strain>
        <tissue evidence="9">Leaf</tissue>
    </source>
</reference>
<name>A0A8T2QNT2_CERRI</name>
<dbReference type="PANTHER" id="PTHR10634">
    <property type="entry name" value="AN1-TYPE ZINC FINGER PROTEIN"/>
    <property type="match status" value="1"/>
</dbReference>
<dbReference type="SMART" id="SM00154">
    <property type="entry name" value="ZnF_AN1"/>
    <property type="match status" value="1"/>
</dbReference>
<dbReference type="PANTHER" id="PTHR10634:SF149">
    <property type="entry name" value="AN1-TYPE DOMAIN-CONTAINING PROTEIN-RELATED"/>
    <property type="match status" value="1"/>
</dbReference>
<dbReference type="InterPro" id="IPR002653">
    <property type="entry name" value="Znf_A20"/>
</dbReference>
<dbReference type="PROSITE" id="PS51036">
    <property type="entry name" value="ZF_A20"/>
    <property type="match status" value="1"/>
</dbReference>
<evidence type="ECO:0000256" key="2">
    <source>
        <dbReference type="ARBA" id="ARBA00022723"/>
    </source>
</evidence>
<proteinExistence type="predicted"/>
<evidence type="ECO:0000259" key="8">
    <source>
        <dbReference type="PROSITE" id="PS51039"/>
    </source>
</evidence>
<feature type="domain" description="A20-type" evidence="7">
    <location>
        <begin position="116"/>
        <end position="150"/>
    </location>
</feature>
<dbReference type="SUPFAM" id="SSF118310">
    <property type="entry name" value="AN1-like Zinc finger"/>
    <property type="match status" value="1"/>
</dbReference>
<gene>
    <name evidence="9" type="ORF">KP509_33G010200</name>
</gene>
<sequence length="271" mass="29408">MTSLSRWVGSPRRRKDREGNSSLAKGTAASPSHLPRHPSPTHSSLQVTYACHHFPHVCAQSSVSKQGFHLHKGISVLGRVLHQCSAICVACDRYLLRSMAQESWKMDGEGTGCQPPEGPIMCSNNCGFFGSATTMNLCSQCYRDVLAKQAKAAEAAAAISAVHSQATVSERHQKLLKVEVEVPIQSPIVPVSSSNDVKASGTSEQPPKPNRCNMCNKRVGLTGFKCRCGGLFCSLHRYNDKHSCTFDYKSAGREAILKANPVVKAEKVDKI</sequence>
<evidence type="ECO:0000256" key="1">
    <source>
        <dbReference type="ARBA" id="ARBA00003732"/>
    </source>
</evidence>
<keyword evidence="2" id="KW-0479">Metal-binding</keyword>
<organism evidence="9 10">
    <name type="scientific">Ceratopteris richardii</name>
    <name type="common">Triangle waterfern</name>
    <dbReference type="NCBI Taxonomy" id="49495"/>
    <lineage>
        <taxon>Eukaryota</taxon>
        <taxon>Viridiplantae</taxon>
        <taxon>Streptophyta</taxon>
        <taxon>Embryophyta</taxon>
        <taxon>Tracheophyta</taxon>
        <taxon>Polypodiopsida</taxon>
        <taxon>Polypodiidae</taxon>
        <taxon>Polypodiales</taxon>
        <taxon>Pteridineae</taxon>
        <taxon>Pteridaceae</taxon>
        <taxon>Parkerioideae</taxon>
        <taxon>Ceratopteris</taxon>
    </lineage>
</organism>
<dbReference type="Pfam" id="PF01754">
    <property type="entry name" value="zf-A20"/>
    <property type="match status" value="1"/>
</dbReference>
<evidence type="ECO:0000256" key="4">
    <source>
        <dbReference type="ARBA" id="ARBA00022833"/>
    </source>
</evidence>
<dbReference type="PROSITE" id="PS51039">
    <property type="entry name" value="ZF_AN1"/>
    <property type="match status" value="1"/>
</dbReference>
<dbReference type="Gene3D" id="1.20.5.4770">
    <property type="match status" value="1"/>
</dbReference>
<dbReference type="InterPro" id="IPR050652">
    <property type="entry name" value="AN1_A20_ZnFinger"/>
</dbReference>
<dbReference type="GO" id="GO:0008270">
    <property type="term" value="F:zinc ion binding"/>
    <property type="evidence" value="ECO:0007669"/>
    <property type="project" value="UniProtKB-KW"/>
</dbReference>
<dbReference type="AlphaFoldDB" id="A0A8T2QNT2"/>
<dbReference type="Proteomes" id="UP000825935">
    <property type="component" value="Chromosome 33"/>
</dbReference>
<comment type="caution">
    <text evidence="9">The sequence shown here is derived from an EMBL/GenBank/DDBJ whole genome shotgun (WGS) entry which is preliminary data.</text>
</comment>
<keyword evidence="4" id="KW-0862">Zinc</keyword>
<evidence type="ECO:0000256" key="3">
    <source>
        <dbReference type="ARBA" id="ARBA00022771"/>
    </source>
</evidence>
<feature type="region of interest" description="Disordered" evidence="6">
    <location>
        <begin position="1"/>
        <end position="41"/>
    </location>
</feature>
<evidence type="ECO:0000313" key="9">
    <source>
        <dbReference type="EMBL" id="KAH7285053.1"/>
    </source>
</evidence>
<evidence type="ECO:0000256" key="5">
    <source>
        <dbReference type="PROSITE-ProRule" id="PRU00449"/>
    </source>
</evidence>
<dbReference type="FunFam" id="4.10.1110.10:FF:000001">
    <property type="entry name" value="Zinc finger AN1-type containing 6"/>
    <property type="match status" value="1"/>
</dbReference>
<dbReference type="SUPFAM" id="SSF57716">
    <property type="entry name" value="Glucocorticoid receptor-like (DNA-binding domain)"/>
    <property type="match status" value="1"/>
</dbReference>
<dbReference type="OMA" id="ERPTSSC"/>
<dbReference type="InterPro" id="IPR035896">
    <property type="entry name" value="AN1-like_Znf"/>
</dbReference>
<dbReference type="Gene3D" id="4.10.1110.10">
    <property type="entry name" value="AN1-like Zinc finger"/>
    <property type="match status" value="1"/>
</dbReference>
<comment type="function">
    <text evidence="1">May be involved in environmental stress response.</text>
</comment>
<dbReference type="Pfam" id="PF01428">
    <property type="entry name" value="zf-AN1"/>
    <property type="match status" value="1"/>
</dbReference>